<dbReference type="SUPFAM" id="SSF48403">
    <property type="entry name" value="Ankyrin repeat"/>
    <property type="match status" value="1"/>
</dbReference>
<keyword evidence="1" id="KW-0862">Zinc</keyword>
<dbReference type="FunFam" id="1.25.40.20:FF:000298">
    <property type="entry name" value="ArfGAP with GTPase domain, ankyrin repeat and PH domain 2"/>
    <property type="match status" value="1"/>
</dbReference>
<dbReference type="GO" id="GO:0003924">
    <property type="term" value="F:GTPase activity"/>
    <property type="evidence" value="ECO:0007669"/>
    <property type="project" value="TreeGrafter"/>
</dbReference>
<dbReference type="EMBL" id="JASAOG010000007">
    <property type="protein sequence ID" value="KAK0067669.1"/>
    <property type="molecule type" value="Genomic_DNA"/>
</dbReference>
<accession>A0AAD8FLN1</accession>
<organism evidence="4 5">
    <name type="scientific">Biomphalaria pfeifferi</name>
    <name type="common">Bloodfluke planorb</name>
    <name type="synonym">Freshwater snail</name>
    <dbReference type="NCBI Taxonomy" id="112525"/>
    <lineage>
        <taxon>Eukaryota</taxon>
        <taxon>Metazoa</taxon>
        <taxon>Spiralia</taxon>
        <taxon>Lophotrochozoa</taxon>
        <taxon>Mollusca</taxon>
        <taxon>Gastropoda</taxon>
        <taxon>Heterobranchia</taxon>
        <taxon>Euthyneura</taxon>
        <taxon>Panpulmonata</taxon>
        <taxon>Hygrophila</taxon>
        <taxon>Lymnaeoidea</taxon>
        <taxon>Planorbidae</taxon>
        <taxon>Biomphalaria</taxon>
    </lineage>
</organism>
<protein>
    <submittedName>
        <fullName evidence="4">Centaurin-gamma-1A</fullName>
    </submittedName>
</protein>
<dbReference type="GO" id="GO:0005096">
    <property type="term" value="F:GTPase activator activity"/>
    <property type="evidence" value="ECO:0007669"/>
    <property type="project" value="TreeGrafter"/>
</dbReference>
<dbReference type="InterPro" id="IPR036770">
    <property type="entry name" value="Ankyrin_rpt-contain_sf"/>
</dbReference>
<dbReference type="InterPro" id="IPR051282">
    <property type="entry name" value="Arf-GAP_GTPase_ANK_PH"/>
</dbReference>
<proteinExistence type="predicted"/>
<dbReference type="AlphaFoldDB" id="A0AAD8FLN1"/>
<reference evidence="4" key="2">
    <citation type="submission" date="2023-04" db="EMBL/GenBank/DDBJ databases">
        <authorList>
            <person name="Bu L."/>
            <person name="Lu L."/>
            <person name="Laidemitt M.R."/>
            <person name="Zhang S.M."/>
            <person name="Mutuku M."/>
            <person name="Mkoji G."/>
            <person name="Steinauer M."/>
            <person name="Loker E.S."/>
        </authorList>
    </citation>
    <scope>NUCLEOTIDE SEQUENCE</scope>
    <source>
        <strain evidence="4">KasaAsao</strain>
        <tissue evidence="4">Whole Snail</tissue>
    </source>
</reference>
<name>A0AAD8FLN1_BIOPF</name>
<evidence type="ECO:0000313" key="4">
    <source>
        <dbReference type="EMBL" id="KAK0067669.1"/>
    </source>
</evidence>
<sequence length="150" mass="16901">DEKERWIRAKYEAKEFLPPLPYIDIPVNQQLIDALVREDIRNIIVILGHAEPEDINAPYSKDDGRTALHIAAALGNVVFVQLLLWYNANVKVVDHEGRNALWYARSSGSSECTELLTTNGCPEHPTLLRRRGSVQQGKNDVFDKLPASVI</sequence>
<evidence type="ECO:0000313" key="3">
    <source>
        <dbReference type="EMBL" id="KAK0048141.1"/>
    </source>
</evidence>
<dbReference type="InterPro" id="IPR002110">
    <property type="entry name" value="Ankyrin_rpt"/>
</dbReference>
<dbReference type="PANTHER" id="PTHR45819:SF5">
    <property type="entry name" value="CENTAURIN-GAMMA-1A"/>
    <property type="match status" value="1"/>
</dbReference>
<dbReference type="Gene3D" id="1.25.40.20">
    <property type="entry name" value="Ankyrin repeat-containing domain"/>
    <property type="match status" value="1"/>
</dbReference>
<comment type="caution">
    <text evidence="4">The sequence shown here is derived from an EMBL/GenBank/DDBJ whole genome shotgun (WGS) entry which is preliminary data.</text>
</comment>
<reference evidence="4" key="1">
    <citation type="journal article" date="2023" name="PLoS Negl. Trop. Dis.">
        <title>A genome sequence for Biomphalaria pfeifferi, the major vector snail for the human-infecting parasite Schistosoma mansoni.</title>
        <authorList>
            <person name="Bu L."/>
            <person name="Lu L."/>
            <person name="Laidemitt M.R."/>
            <person name="Zhang S.M."/>
            <person name="Mutuku M."/>
            <person name="Mkoji G."/>
            <person name="Steinauer M."/>
            <person name="Loker E.S."/>
        </authorList>
    </citation>
    <scope>NUCLEOTIDE SEQUENCE</scope>
    <source>
        <strain evidence="4">KasaAsao</strain>
    </source>
</reference>
<evidence type="ECO:0000256" key="2">
    <source>
        <dbReference type="PROSITE-ProRule" id="PRU00023"/>
    </source>
</evidence>
<dbReference type="Proteomes" id="UP001233172">
    <property type="component" value="Unassembled WGS sequence"/>
</dbReference>
<keyword evidence="1" id="KW-0479">Metal-binding</keyword>
<feature type="repeat" description="ANK" evidence="2">
    <location>
        <begin position="63"/>
        <end position="95"/>
    </location>
</feature>
<gene>
    <name evidence="4" type="ORF">Bpfe_003176</name>
    <name evidence="3" type="ORF">Bpfe_022401</name>
</gene>
<dbReference type="Pfam" id="PF12796">
    <property type="entry name" value="Ank_2"/>
    <property type="match status" value="1"/>
</dbReference>
<keyword evidence="1" id="KW-0863">Zinc-finger</keyword>
<dbReference type="PROSITE" id="PS50297">
    <property type="entry name" value="ANK_REP_REGION"/>
    <property type="match status" value="1"/>
</dbReference>
<evidence type="ECO:0000256" key="1">
    <source>
        <dbReference type="ARBA" id="ARBA00022771"/>
    </source>
</evidence>
<keyword evidence="2" id="KW-0040">ANK repeat</keyword>
<dbReference type="GO" id="GO:0008270">
    <property type="term" value="F:zinc ion binding"/>
    <property type="evidence" value="ECO:0007669"/>
    <property type="project" value="UniProtKB-KW"/>
</dbReference>
<dbReference type="PANTHER" id="PTHR45819">
    <property type="entry name" value="CENTAURIN-GAMMA-1A"/>
    <property type="match status" value="1"/>
</dbReference>
<dbReference type="PROSITE" id="PS50088">
    <property type="entry name" value="ANK_REPEAT"/>
    <property type="match status" value="1"/>
</dbReference>
<keyword evidence="5" id="KW-1185">Reference proteome</keyword>
<dbReference type="EMBL" id="JASAOG010000141">
    <property type="protein sequence ID" value="KAK0048141.1"/>
    <property type="molecule type" value="Genomic_DNA"/>
</dbReference>
<feature type="non-terminal residue" evidence="4">
    <location>
        <position position="1"/>
    </location>
</feature>
<evidence type="ECO:0000313" key="5">
    <source>
        <dbReference type="Proteomes" id="UP001233172"/>
    </source>
</evidence>
<dbReference type="SMART" id="SM00248">
    <property type="entry name" value="ANK"/>
    <property type="match status" value="2"/>
</dbReference>